<reference evidence="11 12" key="2">
    <citation type="submission" date="2018-10" db="EMBL/GenBank/DDBJ databases">
        <authorList>
            <consortium name="Pathogen Informatics"/>
        </authorList>
    </citation>
    <scope>NUCLEOTIDE SEQUENCE [LARGE SCALE GENOMIC DNA]</scope>
</reference>
<proteinExistence type="inferred from homology"/>
<organism evidence="13">
    <name type="scientific">Enterobius vermicularis</name>
    <name type="common">Human pinworm</name>
    <dbReference type="NCBI Taxonomy" id="51028"/>
    <lineage>
        <taxon>Eukaryota</taxon>
        <taxon>Metazoa</taxon>
        <taxon>Ecdysozoa</taxon>
        <taxon>Nematoda</taxon>
        <taxon>Chromadorea</taxon>
        <taxon>Rhabditida</taxon>
        <taxon>Spirurina</taxon>
        <taxon>Oxyuridomorpha</taxon>
        <taxon>Oxyuroidea</taxon>
        <taxon>Oxyuridae</taxon>
        <taxon>Enterobius</taxon>
    </lineage>
</organism>
<dbReference type="GO" id="GO:0032266">
    <property type="term" value="F:phosphatidylinositol-3-phosphate binding"/>
    <property type="evidence" value="ECO:0007669"/>
    <property type="project" value="TreeGrafter"/>
</dbReference>
<name>A0A0N4UZ46_ENTVE</name>
<keyword evidence="5" id="KW-0963">Cytoplasm</keyword>
<evidence type="ECO:0000256" key="7">
    <source>
        <dbReference type="ARBA" id="ARBA00023136"/>
    </source>
</evidence>
<feature type="domain" description="BBSome complex member BBS5 PH" evidence="10">
    <location>
        <begin position="31"/>
        <end position="85"/>
    </location>
</feature>
<dbReference type="GO" id="GO:0034464">
    <property type="term" value="C:BBSome"/>
    <property type="evidence" value="ECO:0007669"/>
    <property type="project" value="InterPro"/>
</dbReference>
<dbReference type="EMBL" id="UXUI01007410">
    <property type="protein sequence ID" value="VDD87448.1"/>
    <property type="molecule type" value="Genomic_DNA"/>
</dbReference>
<dbReference type="GO" id="GO:0036064">
    <property type="term" value="C:ciliary basal body"/>
    <property type="evidence" value="ECO:0007669"/>
    <property type="project" value="TreeGrafter"/>
</dbReference>
<dbReference type="GO" id="GO:0060170">
    <property type="term" value="C:ciliary membrane"/>
    <property type="evidence" value="ECO:0007669"/>
    <property type="project" value="UniProtKB-SubCell"/>
</dbReference>
<gene>
    <name evidence="11" type="ORF">EVEC_LOCUS2591</name>
</gene>
<comment type="subcellular location">
    <subcellularLocation>
        <location evidence="1">Cell projection</location>
        <location evidence="1">Cilium membrane</location>
    </subcellularLocation>
    <subcellularLocation>
        <location evidence="2">Cytoplasm</location>
        <location evidence="2">Cytoskeleton</location>
        <location evidence="2">Microtubule organizing center</location>
        <location evidence="2">Centrosome</location>
        <location evidence="2">Centriolar satellite</location>
    </subcellularLocation>
</comment>
<keyword evidence="4" id="KW-1003">Cell membrane</keyword>
<evidence type="ECO:0000259" key="10">
    <source>
        <dbReference type="SMART" id="SM00683"/>
    </source>
</evidence>
<evidence type="ECO:0000313" key="13">
    <source>
        <dbReference type="WBParaSite" id="EVEC_0000288301-mRNA-1"/>
    </source>
</evidence>
<evidence type="ECO:0000256" key="4">
    <source>
        <dbReference type="ARBA" id="ARBA00022475"/>
    </source>
</evidence>
<evidence type="ECO:0000256" key="2">
    <source>
        <dbReference type="ARBA" id="ARBA00004607"/>
    </source>
</evidence>
<evidence type="ECO:0000256" key="1">
    <source>
        <dbReference type="ARBA" id="ARBA00004309"/>
    </source>
</evidence>
<dbReference type="PANTHER" id="PTHR21351">
    <property type="entry name" value="BARDET-BIEDL SYNDROME PROTEIN 5"/>
    <property type="match status" value="1"/>
</dbReference>
<keyword evidence="8" id="KW-0206">Cytoskeleton</keyword>
<dbReference type="Proteomes" id="UP000274131">
    <property type="component" value="Unassembled WGS sequence"/>
</dbReference>
<keyword evidence="7" id="KW-0472">Membrane</keyword>
<dbReference type="AlphaFoldDB" id="A0A0N4UZ46"/>
<reference evidence="13" key="1">
    <citation type="submission" date="2017-02" db="UniProtKB">
        <authorList>
            <consortium name="WormBaseParasite"/>
        </authorList>
    </citation>
    <scope>IDENTIFICATION</scope>
</reference>
<dbReference type="InterPro" id="IPR006606">
    <property type="entry name" value="BBL5"/>
</dbReference>
<dbReference type="InterPro" id="IPR014003">
    <property type="entry name" value="BBS5_PH"/>
</dbReference>
<dbReference type="OrthoDB" id="10261999at2759"/>
<evidence type="ECO:0000256" key="5">
    <source>
        <dbReference type="ARBA" id="ARBA00022490"/>
    </source>
</evidence>
<evidence type="ECO:0000256" key="9">
    <source>
        <dbReference type="ARBA" id="ARBA00023273"/>
    </source>
</evidence>
<dbReference type="STRING" id="51028.A0A0N4UZ46"/>
<dbReference type="GO" id="GO:0034451">
    <property type="term" value="C:centriolar satellite"/>
    <property type="evidence" value="ECO:0007669"/>
    <property type="project" value="UniProtKB-SubCell"/>
</dbReference>
<protein>
    <submittedName>
        <fullName evidence="13">Bardet-Biedl syndrome 5 protein homolog</fullName>
    </submittedName>
</protein>
<evidence type="ECO:0000313" key="11">
    <source>
        <dbReference type="EMBL" id="VDD87448.1"/>
    </source>
</evidence>
<dbReference type="PANTHER" id="PTHR21351:SF0">
    <property type="entry name" value="BARDET-BIEDL SYNDROME 5 PROTEIN"/>
    <property type="match status" value="1"/>
</dbReference>
<feature type="domain" description="BBSome complex member BBS5 PH" evidence="10">
    <location>
        <begin position="162"/>
        <end position="216"/>
    </location>
</feature>
<sequence>MDAGYSWGHIWQDRDIRFDLEIKCLRLIPGEKLLERIDSVEDTKGNNGDRGTLRITNIRLIWYANQMPRINLSIGYNAVKGITTRMVSSKLRCQCESLYIVASNANSRFEFIFTCLNPWQRKLYTTVIGLHRAYETSKLYREVKLRGSLMNEDDNLRILPMETQCERIEGVWNLSGEQGTLGCMILTDVRVVWFSAMNNLYNVSIPYLRMKSARCMQSKFGQALVVETVAQNTTFVLGFRVDPIEKLKNVFKNIQVLQSAYMSNPIFGVQYKRDRPVSKGSPQAVGETIENDEEEVELDERPLRPDAFAAYFADGVNKSEARPPVYSEELGVAIEQLKPGFTIANLWNIIVD</sequence>
<comment type="similarity">
    <text evidence="3">Belongs to the BBS5 family.</text>
</comment>
<keyword evidence="9" id="KW-0966">Cell projection</keyword>
<dbReference type="WBParaSite" id="EVEC_0000288301-mRNA-1">
    <property type="protein sequence ID" value="EVEC_0000288301-mRNA-1"/>
    <property type="gene ID" value="EVEC_0000288301"/>
</dbReference>
<evidence type="ECO:0000256" key="3">
    <source>
        <dbReference type="ARBA" id="ARBA00005822"/>
    </source>
</evidence>
<evidence type="ECO:0000313" key="12">
    <source>
        <dbReference type="Proteomes" id="UP000274131"/>
    </source>
</evidence>
<keyword evidence="12" id="KW-1185">Reference proteome</keyword>
<dbReference type="SMART" id="SM00683">
    <property type="entry name" value="DM16"/>
    <property type="match status" value="2"/>
</dbReference>
<dbReference type="Pfam" id="PF07289">
    <property type="entry name" value="BBL5"/>
    <property type="match status" value="1"/>
</dbReference>
<evidence type="ECO:0000256" key="8">
    <source>
        <dbReference type="ARBA" id="ARBA00023212"/>
    </source>
</evidence>
<dbReference type="PIRSF" id="PIRSF010072">
    <property type="entry name" value="DUF1448"/>
    <property type="match status" value="1"/>
</dbReference>
<evidence type="ECO:0000256" key="6">
    <source>
        <dbReference type="ARBA" id="ARBA00023069"/>
    </source>
</evidence>
<dbReference type="GO" id="GO:0060271">
    <property type="term" value="P:cilium assembly"/>
    <property type="evidence" value="ECO:0007669"/>
    <property type="project" value="TreeGrafter"/>
</dbReference>
<accession>A0A0N4UZ46</accession>
<dbReference type="InterPro" id="IPR030804">
    <property type="entry name" value="BBS5/fem-3"/>
</dbReference>
<keyword evidence="6" id="KW-0969">Cilium</keyword>